<dbReference type="InterPro" id="IPR032466">
    <property type="entry name" value="Metal_Hydrolase"/>
</dbReference>
<dbReference type="InterPro" id="IPR011059">
    <property type="entry name" value="Metal-dep_hydrolase_composite"/>
</dbReference>
<feature type="domain" description="Amidohydrolase-related" evidence="1">
    <location>
        <begin position="82"/>
        <end position="419"/>
    </location>
</feature>
<comment type="caution">
    <text evidence="2">The sequence shown here is derived from an EMBL/GenBank/DDBJ whole genome shotgun (WGS) entry which is preliminary data.</text>
</comment>
<dbReference type="InterPro" id="IPR006680">
    <property type="entry name" value="Amidohydro-rel"/>
</dbReference>
<dbReference type="Gene3D" id="3.40.50.10910">
    <property type="entry name" value="Amidohydrolase"/>
    <property type="match status" value="1"/>
</dbReference>
<dbReference type="PANTHER" id="PTHR43135">
    <property type="entry name" value="ALPHA-D-RIBOSE 1-METHYLPHOSPHONATE 5-TRIPHOSPHATE DIPHOSPHATASE"/>
    <property type="match status" value="1"/>
</dbReference>
<gene>
    <name evidence="2" type="ORF">GCM10011503_09450</name>
</gene>
<dbReference type="Gene3D" id="3.30.110.90">
    <property type="entry name" value="Amidohydrolase"/>
    <property type="match status" value="1"/>
</dbReference>
<dbReference type="SUPFAM" id="SSF51556">
    <property type="entry name" value="Metallo-dependent hydrolases"/>
    <property type="match status" value="1"/>
</dbReference>
<dbReference type="Gene3D" id="2.30.40.10">
    <property type="entry name" value="Urease, subunit C, domain 1"/>
    <property type="match status" value="1"/>
</dbReference>
<reference evidence="3" key="1">
    <citation type="journal article" date="2019" name="Int. J. Syst. Evol. Microbiol.">
        <title>The Global Catalogue of Microorganisms (GCM) 10K type strain sequencing project: providing services to taxonomists for standard genome sequencing and annotation.</title>
        <authorList>
            <consortium name="The Broad Institute Genomics Platform"/>
            <consortium name="The Broad Institute Genome Sequencing Center for Infectious Disease"/>
            <person name="Wu L."/>
            <person name="Ma J."/>
        </authorList>
    </citation>
    <scope>NUCLEOTIDE SEQUENCE [LARGE SCALE GENOMIC DNA]</scope>
    <source>
        <strain evidence="3">CGMCC 1.15928</strain>
    </source>
</reference>
<proteinExistence type="predicted"/>
<dbReference type="Proteomes" id="UP000628854">
    <property type="component" value="Unassembled WGS sequence"/>
</dbReference>
<dbReference type="Gene3D" id="1.20.58.520">
    <property type="entry name" value="Amidohydrolase"/>
    <property type="match status" value="1"/>
</dbReference>
<name>A0ABQ1JBH1_9PROT</name>
<organism evidence="2 3">
    <name type="scientific">Henriciella pelagia</name>
    <dbReference type="NCBI Taxonomy" id="1977912"/>
    <lineage>
        <taxon>Bacteria</taxon>
        <taxon>Pseudomonadati</taxon>
        <taxon>Pseudomonadota</taxon>
        <taxon>Alphaproteobacteria</taxon>
        <taxon>Hyphomonadales</taxon>
        <taxon>Hyphomonadaceae</taxon>
        <taxon>Henriciella</taxon>
    </lineage>
</organism>
<keyword evidence="3" id="KW-1185">Reference proteome</keyword>
<sequence>MLILVLAGCASRPAPVEAPPFSDAAAANFTALENVRLVDGLGGPPQSSQTVLLADDRIAAIFATGSAPVPRGAKRIDLEGQTVLPGLINGHVHLTPNPDREKALAAMLKNGVVVVRDLGGNVGMLSALNSAKGPLPEIVFSANMFGEGFLIDARVERASRPFPPGEAPWMKLVTPGTDLAAAMKEVEDAGAKGIKIYASLDAAEMARVTAAAQEGGLKVWVHSVIFPASAADAVSAGADQLIHAKGLVSVGASDIPDTFAEGTGTWTPQLEFETIDPGSEKFVQLFAQMRSKGIALEPALIADGDVQMRLRPLAPWQTAQRDWACAITGEASRAGVTITAGTDFFGQPGLLFDELERLQACGLSPMEVIEAATLNNARVMGIEGDYGSIEAGKRADLLVVSGDPLEDAAALRNTVMVIQSGDVAFDARSAVDSQ</sequence>
<dbReference type="SUPFAM" id="SSF51338">
    <property type="entry name" value="Composite domain of metallo-dependent hydrolases"/>
    <property type="match status" value="1"/>
</dbReference>
<evidence type="ECO:0000259" key="1">
    <source>
        <dbReference type="Pfam" id="PF01979"/>
    </source>
</evidence>
<protein>
    <submittedName>
        <fullName evidence="2">Xaa-Pro dipeptidase</fullName>
    </submittedName>
</protein>
<dbReference type="PANTHER" id="PTHR43135:SF3">
    <property type="entry name" value="ALPHA-D-RIBOSE 1-METHYLPHOSPHONATE 5-TRIPHOSPHATE DIPHOSPHATASE"/>
    <property type="match status" value="1"/>
</dbReference>
<dbReference type="Pfam" id="PF01979">
    <property type="entry name" value="Amidohydro_1"/>
    <property type="match status" value="1"/>
</dbReference>
<evidence type="ECO:0000313" key="2">
    <source>
        <dbReference type="EMBL" id="GGB62893.1"/>
    </source>
</evidence>
<accession>A0ABQ1JBH1</accession>
<dbReference type="EMBL" id="BMKF01000001">
    <property type="protein sequence ID" value="GGB62893.1"/>
    <property type="molecule type" value="Genomic_DNA"/>
</dbReference>
<evidence type="ECO:0000313" key="3">
    <source>
        <dbReference type="Proteomes" id="UP000628854"/>
    </source>
</evidence>
<dbReference type="InterPro" id="IPR051781">
    <property type="entry name" value="Metallo-dep_Hydrolase"/>
</dbReference>